<keyword evidence="4 5" id="KW-0472">Membrane</keyword>
<keyword evidence="3 5" id="KW-1133">Transmembrane helix</keyword>
<dbReference type="OrthoDB" id="100006at2759"/>
<reference evidence="7" key="1">
    <citation type="journal article" date="2010" name="Nature">
        <title>The Amphimedon queenslandica genome and the evolution of animal complexity.</title>
        <authorList>
            <person name="Srivastava M."/>
            <person name="Simakov O."/>
            <person name="Chapman J."/>
            <person name="Fahey B."/>
            <person name="Gauthier M.E."/>
            <person name="Mitros T."/>
            <person name="Richards G.S."/>
            <person name="Conaco C."/>
            <person name="Dacre M."/>
            <person name="Hellsten U."/>
            <person name="Larroux C."/>
            <person name="Putnam N.H."/>
            <person name="Stanke M."/>
            <person name="Adamska M."/>
            <person name="Darling A."/>
            <person name="Degnan S.M."/>
            <person name="Oakley T.H."/>
            <person name="Plachetzki D.C."/>
            <person name="Zhai Y."/>
            <person name="Adamski M."/>
            <person name="Calcino A."/>
            <person name="Cummins S.F."/>
            <person name="Goodstein D.M."/>
            <person name="Harris C."/>
            <person name="Jackson D.J."/>
            <person name="Leys S.P."/>
            <person name="Shu S."/>
            <person name="Woodcroft B.J."/>
            <person name="Vervoort M."/>
            <person name="Kosik K.S."/>
            <person name="Manning G."/>
            <person name="Degnan B.M."/>
            <person name="Rokhsar D.S."/>
        </authorList>
    </citation>
    <scope>NUCLEOTIDE SEQUENCE [LARGE SCALE GENOMIC DNA]</scope>
</reference>
<name>A0A1X7V590_AMPQE</name>
<feature type="transmembrane region" description="Helical" evidence="5">
    <location>
        <begin position="188"/>
        <end position="210"/>
    </location>
</feature>
<feature type="transmembrane region" description="Helical" evidence="5">
    <location>
        <begin position="241"/>
        <end position="264"/>
    </location>
</feature>
<dbReference type="Proteomes" id="UP000007879">
    <property type="component" value="Unassembled WGS sequence"/>
</dbReference>
<feature type="transmembrane region" description="Helical" evidence="5">
    <location>
        <begin position="23"/>
        <end position="49"/>
    </location>
</feature>
<dbReference type="EnsemblMetazoa" id="XM_011404852.1">
    <property type="protein sequence ID" value="XP_011403154.1"/>
    <property type="gene ID" value="LOC105312308"/>
</dbReference>
<evidence type="ECO:0000256" key="1">
    <source>
        <dbReference type="ARBA" id="ARBA00004141"/>
    </source>
</evidence>
<dbReference type="GO" id="GO:0004930">
    <property type="term" value="F:G protein-coupled receptor activity"/>
    <property type="evidence" value="ECO:0007669"/>
    <property type="project" value="TreeGrafter"/>
</dbReference>
<sequence>MSNDSSSNGTDQSCFDIYDDHHFIGLAVLSVVLSIISSIFLLAAIALIVLFKKYVYLSQKLILYLCIASLLFSFSTVLNVTPADAHTNPVSKAYCIIMGFVDQVFLWWQINCVAIIMIDVFIRVVFERNTRKYKIPYIIGIVAPPLVFSWIPFIGLSYGPAGVFCWIRDREYENCDVFNLGAILRFSLYYAPFYALMIGLAILLVITLCISRRKKKQWMTGNLGKETIELQKKIISETRSLIGYPVFFMVICITPLIFRIYGIFKTDGTIYFILSYLLVIVYRLIGVIIALIFALDPETRKKLNCVEIQAAIQRWKGKEKNAVVAYEAEIGRSDSYSREKAIKIEKDT</sequence>
<dbReference type="EnsemblMetazoa" id="Aqu2.1.35126_001">
    <property type="protein sequence ID" value="Aqu2.1.35126_001"/>
    <property type="gene ID" value="Aqu2.1.35126"/>
</dbReference>
<dbReference type="STRING" id="400682.A0A1X7V590"/>
<dbReference type="GO" id="GO:0005886">
    <property type="term" value="C:plasma membrane"/>
    <property type="evidence" value="ECO:0007669"/>
    <property type="project" value="TreeGrafter"/>
</dbReference>
<feature type="transmembrane region" description="Helical" evidence="5">
    <location>
        <begin position="138"/>
        <end position="158"/>
    </location>
</feature>
<evidence type="ECO:0000256" key="4">
    <source>
        <dbReference type="ARBA" id="ARBA00023136"/>
    </source>
</evidence>
<dbReference type="PANTHER" id="PTHR23112:SF43">
    <property type="entry name" value="CYCLIC AMP RECEPTOR-LIKE PROTEIN A"/>
    <property type="match status" value="1"/>
</dbReference>
<evidence type="ECO:0000256" key="2">
    <source>
        <dbReference type="ARBA" id="ARBA00022692"/>
    </source>
</evidence>
<accession>A0A1X7V590</accession>
<keyword evidence="2 5" id="KW-0812">Transmembrane</keyword>
<dbReference type="GO" id="GO:0007189">
    <property type="term" value="P:adenylate cyclase-activating G protein-coupled receptor signaling pathway"/>
    <property type="evidence" value="ECO:0007669"/>
    <property type="project" value="TreeGrafter"/>
</dbReference>
<dbReference type="AlphaFoldDB" id="A0A1X7V590"/>
<protein>
    <recommendedName>
        <fullName evidence="8">G-protein coupled receptors family 2 profile 2 domain-containing protein</fullName>
    </recommendedName>
</protein>
<dbReference type="InParanoid" id="A0A1X7V590"/>
<evidence type="ECO:0008006" key="8">
    <source>
        <dbReference type="Google" id="ProtNLM"/>
    </source>
</evidence>
<evidence type="ECO:0000256" key="3">
    <source>
        <dbReference type="ARBA" id="ARBA00022989"/>
    </source>
</evidence>
<evidence type="ECO:0000313" key="7">
    <source>
        <dbReference type="Proteomes" id="UP000007879"/>
    </source>
</evidence>
<dbReference type="KEGG" id="aqu:105312308"/>
<evidence type="ECO:0000313" key="6">
    <source>
        <dbReference type="EnsemblMetazoa" id="Aqu2.1.35126_001"/>
    </source>
</evidence>
<comment type="subcellular location">
    <subcellularLocation>
        <location evidence="1">Membrane</location>
        <topology evidence="1">Multi-pass membrane protein</topology>
    </subcellularLocation>
</comment>
<feature type="transmembrane region" description="Helical" evidence="5">
    <location>
        <begin position="270"/>
        <end position="295"/>
    </location>
</feature>
<reference evidence="6" key="2">
    <citation type="submission" date="2017-05" db="UniProtKB">
        <authorList>
            <consortium name="EnsemblMetazoa"/>
        </authorList>
    </citation>
    <scope>IDENTIFICATION</scope>
</reference>
<keyword evidence="7" id="KW-1185">Reference proteome</keyword>
<evidence type="ECO:0000256" key="5">
    <source>
        <dbReference type="SAM" id="Phobius"/>
    </source>
</evidence>
<proteinExistence type="predicted"/>
<gene>
    <name evidence="6" type="primary">105312308</name>
</gene>
<dbReference type="SUPFAM" id="SSF81321">
    <property type="entry name" value="Family A G protein-coupled receptor-like"/>
    <property type="match status" value="1"/>
</dbReference>
<organism evidence="6">
    <name type="scientific">Amphimedon queenslandica</name>
    <name type="common">Sponge</name>
    <dbReference type="NCBI Taxonomy" id="400682"/>
    <lineage>
        <taxon>Eukaryota</taxon>
        <taxon>Metazoa</taxon>
        <taxon>Porifera</taxon>
        <taxon>Demospongiae</taxon>
        <taxon>Heteroscleromorpha</taxon>
        <taxon>Haplosclerida</taxon>
        <taxon>Niphatidae</taxon>
        <taxon>Amphimedon</taxon>
    </lineage>
</organism>
<dbReference type="eggNOG" id="ENOG502QTGV">
    <property type="taxonomic scope" value="Eukaryota"/>
</dbReference>
<feature type="transmembrane region" description="Helical" evidence="5">
    <location>
        <begin position="61"/>
        <end position="81"/>
    </location>
</feature>
<dbReference type="PANTHER" id="PTHR23112">
    <property type="entry name" value="G PROTEIN-COUPLED RECEPTOR 157-RELATED"/>
    <property type="match status" value="1"/>
</dbReference>
<feature type="transmembrane region" description="Helical" evidence="5">
    <location>
        <begin position="106"/>
        <end position="126"/>
    </location>
</feature>
<dbReference type="Gene3D" id="1.20.1070.10">
    <property type="entry name" value="Rhodopsin 7-helix transmembrane proteins"/>
    <property type="match status" value="1"/>
</dbReference>